<evidence type="ECO:0000256" key="2">
    <source>
        <dbReference type="SAM" id="MobiDB-lite"/>
    </source>
</evidence>
<evidence type="ECO:0000313" key="3">
    <source>
        <dbReference type="EMBL" id="KAF8482753.1"/>
    </source>
</evidence>
<comment type="caution">
    <text evidence="3">The sequence shown here is derived from an EMBL/GenBank/DDBJ whole genome shotgun (WGS) entry which is preliminary data.</text>
</comment>
<feature type="compositionally biased region" description="Basic and acidic residues" evidence="2">
    <location>
        <begin position="135"/>
        <end position="144"/>
    </location>
</feature>
<evidence type="ECO:0000256" key="1">
    <source>
        <dbReference type="SAM" id="Coils"/>
    </source>
</evidence>
<reference evidence="3" key="2">
    <citation type="journal article" date="2020" name="Nat. Commun.">
        <title>Large-scale genome sequencing of mycorrhizal fungi provides insights into the early evolution of symbiotic traits.</title>
        <authorList>
            <person name="Miyauchi S."/>
            <person name="Kiss E."/>
            <person name="Kuo A."/>
            <person name="Drula E."/>
            <person name="Kohler A."/>
            <person name="Sanchez-Garcia M."/>
            <person name="Morin E."/>
            <person name="Andreopoulos B."/>
            <person name="Barry K.W."/>
            <person name="Bonito G."/>
            <person name="Buee M."/>
            <person name="Carver A."/>
            <person name="Chen C."/>
            <person name="Cichocki N."/>
            <person name="Clum A."/>
            <person name="Culley D."/>
            <person name="Crous P.W."/>
            <person name="Fauchery L."/>
            <person name="Girlanda M."/>
            <person name="Hayes R.D."/>
            <person name="Keri Z."/>
            <person name="LaButti K."/>
            <person name="Lipzen A."/>
            <person name="Lombard V."/>
            <person name="Magnuson J."/>
            <person name="Maillard F."/>
            <person name="Murat C."/>
            <person name="Nolan M."/>
            <person name="Ohm R.A."/>
            <person name="Pangilinan J."/>
            <person name="Pereira M.F."/>
            <person name="Perotto S."/>
            <person name="Peter M."/>
            <person name="Pfister S."/>
            <person name="Riley R."/>
            <person name="Sitrit Y."/>
            <person name="Stielow J.B."/>
            <person name="Szollosi G."/>
            <person name="Zifcakova L."/>
            <person name="Stursova M."/>
            <person name="Spatafora J.W."/>
            <person name="Tedersoo L."/>
            <person name="Vaario L.M."/>
            <person name="Yamada A."/>
            <person name="Yan M."/>
            <person name="Wang P."/>
            <person name="Xu J."/>
            <person name="Bruns T."/>
            <person name="Baldrian P."/>
            <person name="Vilgalys R."/>
            <person name="Dunand C."/>
            <person name="Henrissat B."/>
            <person name="Grigoriev I.V."/>
            <person name="Hibbett D."/>
            <person name="Nagy L.G."/>
            <person name="Martin F.M."/>
        </authorList>
    </citation>
    <scope>NUCLEOTIDE SEQUENCE</scope>
    <source>
        <strain evidence="3">Prilba</strain>
    </source>
</reference>
<feature type="region of interest" description="Disordered" evidence="2">
    <location>
        <begin position="38"/>
        <end position="110"/>
    </location>
</feature>
<proteinExistence type="predicted"/>
<protein>
    <submittedName>
        <fullName evidence="3">Uncharacterized protein</fullName>
    </submittedName>
</protein>
<reference evidence="3" key="1">
    <citation type="submission" date="2019-10" db="EMBL/GenBank/DDBJ databases">
        <authorList>
            <consortium name="DOE Joint Genome Institute"/>
            <person name="Kuo A."/>
            <person name="Miyauchi S."/>
            <person name="Kiss E."/>
            <person name="Drula E."/>
            <person name="Kohler A."/>
            <person name="Sanchez-Garcia M."/>
            <person name="Andreopoulos B."/>
            <person name="Barry K.W."/>
            <person name="Bonito G."/>
            <person name="Buee M."/>
            <person name="Carver A."/>
            <person name="Chen C."/>
            <person name="Cichocki N."/>
            <person name="Clum A."/>
            <person name="Culley D."/>
            <person name="Crous P.W."/>
            <person name="Fauchery L."/>
            <person name="Girlanda M."/>
            <person name="Hayes R."/>
            <person name="Keri Z."/>
            <person name="LaButti K."/>
            <person name="Lipzen A."/>
            <person name="Lombard V."/>
            <person name="Magnuson J."/>
            <person name="Maillard F."/>
            <person name="Morin E."/>
            <person name="Murat C."/>
            <person name="Nolan M."/>
            <person name="Ohm R."/>
            <person name="Pangilinan J."/>
            <person name="Pereira M."/>
            <person name="Perotto S."/>
            <person name="Peter M."/>
            <person name="Riley R."/>
            <person name="Sitrit Y."/>
            <person name="Stielow B."/>
            <person name="Szollosi G."/>
            <person name="Zifcakova L."/>
            <person name="Stursova M."/>
            <person name="Spatafora J.W."/>
            <person name="Tedersoo L."/>
            <person name="Vaario L.-M."/>
            <person name="Yamada A."/>
            <person name="Yan M."/>
            <person name="Wang P."/>
            <person name="Xu J."/>
            <person name="Bruns T."/>
            <person name="Baldrian P."/>
            <person name="Vilgalys R."/>
            <person name="Henrissat B."/>
            <person name="Grigoriev I.V."/>
            <person name="Hibbett D."/>
            <person name="Nagy L.G."/>
            <person name="Martin F.M."/>
        </authorList>
    </citation>
    <scope>NUCLEOTIDE SEQUENCE</scope>
    <source>
        <strain evidence="3">Prilba</strain>
    </source>
</reference>
<organism evidence="3 4">
    <name type="scientific">Russula ochroleuca</name>
    <dbReference type="NCBI Taxonomy" id="152965"/>
    <lineage>
        <taxon>Eukaryota</taxon>
        <taxon>Fungi</taxon>
        <taxon>Dikarya</taxon>
        <taxon>Basidiomycota</taxon>
        <taxon>Agaricomycotina</taxon>
        <taxon>Agaricomycetes</taxon>
        <taxon>Russulales</taxon>
        <taxon>Russulaceae</taxon>
        <taxon>Russula</taxon>
    </lineage>
</organism>
<keyword evidence="1" id="KW-0175">Coiled coil</keyword>
<feature type="compositionally biased region" description="Low complexity" evidence="2">
    <location>
        <begin position="51"/>
        <end position="79"/>
    </location>
</feature>
<dbReference type="EMBL" id="WHVB01000005">
    <property type="protein sequence ID" value="KAF8482753.1"/>
    <property type="molecule type" value="Genomic_DNA"/>
</dbReference>
<sequence>MSPVAPMESPFHPRVMVEDFSDKDPMSFLSVLHELDREAPLPPIPSPHLEPLPLDGQPSSPSRSRPRPGRTQSPTGTKSHGSKSKSRERSRRDRTRERERSGGTDPMLTLMLVEEERNSSNLKALLQITRDRLEKEMRRGDAAESRATLAEARAREASGKATAVEQGLHRCELDAARAEEETKRARMQLETVERELRRVTGEMQRLTRQKEEADNAAAKSRDLARKWQSALRDYQAHDEGRQEGIRLALVRRYDDGREDGWEEGREEGFLEGRRAGFEEGREMGLREERRVVAPVVHRGDLHQWREAPRFFEDHKERVIPDRSLFDRARSESMERTQTWVESNGADESIRSHSPQPRPAWLSRRRTPEPFLDDELP</sequence>
<feature type="compositionally biased region" description="Pro residues" evidence="2">
    <location>
        <begin position="40"/>
        <end position="50"/>
    </location>
</feature>
<feature type="compositionally biased region" description="Basic and acidic residues" evidence="2">
    <location>
        <begin position="85"/>
        <end position="102"/>
    </location>
</feature>
<dbReference type="OrthoDB" id="3260303at2759"/>
<keyword evidence="4" id="KW-1185">Reference proteome</keyword>
<feature type="coiled-coil region" evidence="1">
    <location>
        <begin position="168"/>
        <end position="226"/>
    </location>
</feature>
<feature type="region of interest" description="Disordered" evidence="2">
    <location>
        <begin position="329"/>
        <end position="376"/>
    </location>
</feature>
<feature type="region of interest" description="Disordered" evidence="2">
    <location>
        <begin position="135"/>
        <end position="165"/>
    </location>
</feature>
<dbReference type="AlphaFoldDB" id="A0A9P5TB49"/>
<dbReference type="Proteomes" id="UP000759537">
    <property type="component" value="Unassembled WGS sequence"/>
</dbReference>
<accession>A0A9P5TB49</accession>
<evidence type="ECO:0000313" key="4">
    <source>
        <dbReference type="Proteomes" id="UP000759537"/>
    </source>
</evidence>
<name>A0A9P5TB49_9AGAM</name>
<gene>
    <name evidence="3" type="ORF">DFH94DRAFT_379302</name>
</gene>